<dbReference type="AlphaFoldDB" id="A0AAD6T0E6"/>
<evidence type="ECO:0000313" key="1">
    <source>
        <dbReference type="EMBL" id="KAJ7037354.1"/>
    </source>
</evidence>
<evidence type="ECO:0000313" key="2">
    <source>
        <dbReference type="Proteomes" id="UP001218188"/>
    </source>
</evidence>
<accession>A0AAD6T0E6</accession>
<sequence>MCFSSHRCWRYRARLEVLFPGRALRTTLEGYIRMFILSVKDAPWIVNMAVKSVAYCRTRGAASYPFLLVQLEEPLADTRDFPVRMKLEGFDGLGTARSDLSLAHVRESTRKLVRNKYDVVHTTKFQLNVTESGSFEPSIVDLLALAEVSTKCDNSREGYPAVLLLALKTLFNALATGDPAAPPPPGNASADMNCAILDAFPAQRQRLQSEIEFYSTDRPRNDSIEMNKLRALNAELAARAARLQDTVDRLMVSAHNPHVIGRVC</sequence>
<organism evidence="1 2">
    <name type="scientific">Mycena alexandri</name>
    <dbReference type="NCBI Taxonomy" id="1745969"/>
    <lineage>
        <taxon>Eukaryota</taxon>
        <taxon>Fungi</taxon>
        <taxon>Dikarya</taxon>
        <taxon>Basidiomycota</taxon>
        <taxon>Agaricomycotina</taxon>
        <taxon>Agaricomycetes</taxon>
        <taxon>Agaricomycetidae</taxon>
        <taxon>Agaricales</taxon>
        <taxon>Marasmiineae</taxon>
        <taxon>Mycenaceae</taxon>
        <taxon>Mycena</taxon>
    </lineage>
</organism>
<dbReference type="Proteomes" id="UP001218188">
    <property type="component" value="Unassembled WGS sequence"/>
</dbReference>
<reference evidence="1" key="1">
    <citation type="submission" date="2023-03" db="EMBL/GenBank/DDBJ databases">
        <title>Massive genome expansion in bonnet fungi (Mycena s.s.) driven by repeated elements and novel gene families across ecological guilds.</title>
        <authorList>
            <consortium name="Lawrence Berkeley National Laboratory"/>
            <person name="Harder C.B."/>
            <person name="Miyauchi S."/>
            <person name="Viragh M."/>
            <person name="Kuo A."/>
            <person name="Thoen E."/>
            <person name="Andreopoulos B."/>
            <person name="Lu D."/>
            <person name="Skrede I."/>
            <person name="Drula E."/>
            <person name="Henrissat B."/>
            <person name="Morin E."/>
            <person name="Kohler A."/>
            <person name="Barry K."/>
            <person name="LaButti K."/>
            <person name="Morin E."/>
            <person name="Salamov A."/>
            <person name="Lipzen A."/>
            <person name="Mereny Z."/>
            <person name="Hegedus B."/>
            <person name="Baldrian P."/>
            <person name="Stursova M."/>
            <person name="Weitz H."/>
            <person name="Taylor A."/>
            <person name="Grigoriev I.V."/>
            <person name="Nagy L.G."/>
            <person name="Martin F."/>
            <person name="Kauserud H."/>
        </authorList>
    </citation>
    <scope>NUCLEOTIDE SEQUENCE</scope>
    <source>
        <strain evidence="1">CBHHK200</strain>
    </source>
</reference>
<keyword evidence="2" id="KW-1185">Reference proteome</keyword>
<proteinExistence type="predicted"/>
<gene>
    <name evidence="1" type="ORF">C8F04DRAFT_1256927</name>
</gene>
<comment type="caution">
    <text evidence="1">The sequence shown here is derived from an EMBL/GenBank/DDBJ whole genome shotgun (WGS) entry which is preliminary data.</text>
</comment>
<protein>
    <submittedName>
        <fullName evidence="1">Uncharacterized protein</fullName>
    </submittedName>
</protein>
<dbReference type="EMBL" id="JARJCM010000037">
    <property type="protein sequence ID" value="KAJ7037354.1"/>
    <property type="molecule type" value="Genomic_DNA"/>
</dbReference>
<name>A0AAD6T0E6_9AGAR</name>